<sequence length="331" mass="35184">MAQASLERSIVEPAESSTAAILLRNDDPLTRALRGRDAVDVEDLVRLARATSPTSDILPSLGSSSTAVFSSLGESTVTKPTSTGTSYPIYDPEGKGKAKAPSISSLSATHGSGSEAEASDRAVREHALLAMGDWIANEDVAPVLPLKGTARAKQRTSNSLRHKHKKPVIDQVGLGRLSGNDSDGAGETRVPQPHDRENICLQHHVHNQDHNQLRLAEEGHQSDTATTASLPCEPLTGTRLYVLIVIIVTITLAIASSALGAYYTGKDRMVYTKAIIFAATVFTTLLTVLALIVARRALHEALLAGLLGFIIGSMFLVELDDFMGPPVDSGH</sequence>
<feature type="transmembrane region" description="Helical" evidence="2">
    <location>
        <begin position="240"/>
        <end position="263"/>
    </location>
</feature>
<evidence type="ECO:0000313" key="3">
    <source>
        <dbReference type="EMBL" id="KAF2130494.1"/>
    </source>
</evidence>
<dbReference type="AlphaFoldDB" id="A0A6A6AHZ5"/>
<keyword evidence="2" id="KW-0812">Transmembrane</keyword>
<feature type="compositionally biased region" description="Polar residues" evidence="1">
    <location>
        <begin position="72"/>
        <end position="86"/>
    </location>
</feature>
<feature type="transmembrane region" description="Helical" evidence="2">
    <location>
        <begin position="275"/>
        <end position="294"/>
    </location>
</feature>
<feature type="compositionally biased region" description="Polar residues" evidence="1">
    <location>
        <begin position="102"/>
        <end position="112"/>
    </location>
</feature>
<keyword evidence="2" id="KW-0472">Membrane</keyword>
<feature type="region of interest" description="Disordered" evidence="1">
    <location>
        <begin position="72"/>
        <end position="119"/>
    </location>
</feature>
<dbReference type="EMBL" id="ML977504">
    <property type="protein sequence ID" value="KAF2130494.1"/>
    <property type="molecule type" value="Genomic_DNA"/>
</dbReference>
<evidence type="ECO:0000256" key="1">
    <source>
        <dbReference type="SAM" id="MobiDB-lite"/>
    </source>
</evidence>
<evidence type="ECO:0000256" key="2">
    <source>
        <dbReference type="SAM" id="Phobius"/>
    </source>
</evidence>
<dbReference type="Proteomes" id="UP000799771">
    <property type="component" value="Unassembled WGS sequence"/>
</dbReference>
<proteinExistence type="predicted"/>
<organism evidence="3 4">
    <name type="scientific">Dothidotthia symphoricarpi CBS 119687</name>
    <dbReference type="NCBI Taxonomy" id="1392245"/>
    <lineage>
        <taxon>Eukaryota</taxon>
        <taxon>Fungi</taxon>
        <taxon>Dikarya</taxon>
        <taxon>Ascomycota</taxon>
        <taxon>Pezizomycotina</taxon>
        <taxon>Dothideomycetes</taxon>
        <taxon>Pleosporomycetidae</taxon>
        <taxon>Pleosporales</taxon>
        <taxon>Dothidotthiaceae</taxon>
        <taxon>Dothidotthia</taxon>
    </lineage>
</organism>
<dbReference type="OrthoDB" id="3916171at2759"/>
<keyword evidence="4" id="KW-1185">Reference proteome</keyword>
<feature type="transmembrane region" description="Helical" evidence="2">
    <location>
        <begin position="301"/>
        <end position="319"/>
    </location>
</feature>
<name>A0A6A6AHZ5_9PLEO</name>
<dbReference type="GeneID" id="54413284"/>
<reference evidence="3" key="1">
    <citation type="journal article" date="2020" name="Stud. Mycol.">
        <title>101 Dothideomycetes genomes: a test case for predicting lifestyles and emergence of pathogens.</title>
        <authorList>
            <person name="Haridas S."/>
            <person name="Albert R."/>
            <person name="Binder M."/>
            <person name="Bloem J."/>
            <person name="Labutti K."/>
            <person name="Salamov A."/>
            <person name="Andreopoulos B."/>
            <person name="Baker S."/>
            <person name="Barry K."/>
            <person name="Bills G."/>
            <person name="Bluhm B."/>
            <person name="Cannon C."/>
            <person name="Castanera R."/>
            <person name="Culley D."/>
            <person name="Daum C."/>
            <person name="Ezra D."/>
            <person name="Gonzalez J."/>
            <person name="Henrissat B."/>
            <person name="Kuo A."/>
            <person name="Liang C."/>
            <person name="Lipzen A."/>
            <person name="Lutzoni F."/>
            <person name="Magnuson J."/>
            <person name="Mondo S."/>
            <person name="Nolan M."/>
            <person name="Ohm R."/>
            <person name="Pangilinan J."/>
            <person name="Park H.-J."/>
            <person name="Ramirez L."/>
            <person name="Alfaro M."/>
            <person name="Sun H."/>
            <person name="Tritt A."/>
            <person name="Yoshinaga Y."/>
            <person name="Zwiers L.-H."/>
            <person name="Turgeon B."/>
            <person name="Goodwin S."/>
            <person name="Spatafora J."/>
            <person name="Crous P."/>
            <person name="Grigoriev I."/>
        </authorList>
    </citation>
    <scope>NUCLEOTIDE SEQUENCE</scope>
    <source>
        <strain evidence="3">CBS 119687</strain>
    </source>
</reference>
<gene>
    <name evidence="3" type="ORF">P153DRAFT_430690</name>
</gene>
<dbReference type="RefSeq" id="XP_033524881.1">
    <property type="nucleotide sequence ID" value="XM_033672852.1"/>
</dbReference>
<keyword evidence="2" id="KW-1133">Transmembrane helix</keyword>
<evidence type="ECO:0000313" key="4">
    <source>
        <dbReference type="Proteomes" id="UP000799771"/>
    </source>
</evidence>
<accession>A0A6A6AHZ5</accession>
<protein>
    <submittedName>
        <fullName evidence="3">Uncharacterized protein</fullName>
    </submittedName>
</protein>